<evidence type="ECO:0008006" key="12">
    <source>
        <dbReference type="Google" id="ProtNLM"/>
    </source>
</evidence>
<dbReference type="GO" id="GO:0017017">
    <property type="term" value="F:MAP kinase tyrosine/serine/threonine phosphatase activity"/>
    <property type="evidence" value="ECO:0007669"/>
    <property type="project" value="InterPro"/>
</dbReference>
<dbReference type="GO" id="GO:0043409">
    <property type="term" value="P:negative regulation of MAPK cascade"/>
    <property type="evidence" value="ECO:0007669"/>
    <property type="project" value="TreeGrafter"/>
</dbReference>
<evidence type="ECO:0000256" key="4">
    <source>
        <dbReference type="ARBA" id="ARBA00022912"/>
    </source>
</evidence>
<dbReference type="InterPro" id="IPR020422">
    <property type="entry name" value="TYR_PHOSPHATASE_DUAL_dom"/>
</dbReference>
<comment type="similarity">
    <text evidence="2">Belongs to the protein-tyrosine phosphatase family. Non-receptor class dual specificity subfamily.</text>
</comment>
<organism evidence="10 11">
    <name type="scientific">Electrophorus voltai</name>
    <dbReference type="NCBI Taxonomy" id="2609070"/>
    <lineage>
        <taxon>Eukaryota</taxon>
        <taxon>Metazoa</taxon>
        <taxon>Chordata</taxon>
        <taxon>Craniata</taxon>
        <taxon>Vertebrata</taxon>
        <taxon>Euteleostomi</taxon>
        <taxon>Actinopterygii</taxon>
        <taxon>Neopterygii</taxon>
        <taxon>Teleostei</taxon>
        <taxon>Ostariophysi</taxon>
        <taxon>Gymnotiformes</taxon>
        <taxon>Gymnotoidei</taxon>
        <taxon>Gymnotidae</taxon>
        <taxon>Electrophorus</taxon>
    </lineage>
</organism>
<keyword evidence="4" id="KW-0904">Protein phosphatase</keyword>
<evidence type="ECO:0000259" key="7">
    <source>
        <dbReference type="PROSITE" id="PS50054"/>
    </source>
</evidence>
<feature type="domain" description="Tyrosine specific protein phosphatases" evidence="8">
    <location>
        <begin position="291"/>
        <end position="342"/>
    </location>
</feature>
<evidence type="ECO:0000313" key="10">
    <source>
        <dbReference type="EMBL" id="KAK1788345.1"/>
    </source>
</evidence>
<dbReference type="InterPro" id="IPR000387">
    <property type="entry name" value="Tyr_Pase_dom"/>
</dbReference>
<keyword evidence="11" id="KW-1185">Reference proteome</keyword>
<dbReference type="PROSITE" id="PS50054">
    <property type="entry name" value="TYR_PHOSPHATASE_DUAL"/>
    <property type="match status" value="1"/>
</dbReference>
<gene>
    <name evidence="10" type="ORF">P4O66_016792</name>
</gene>
<evidence type="ECO:0000259" key="9">
    <source>
        <dbReference type="PROSITE" id="PS50206"/>
    </source>
</evidence>
<evidence type="ECO:0000256" key="1">
    <source>
        <dbReference type="ARBA" id="ARBA00004123"/>
    </source>
</evidence>
<dbReference type="SMART" id="SM00195">
    <property type="entry name" value="DSPc"/>
    <property type="match status" value="1"/>
</dbReference>
<dbReference type="PANTHER" id="PTHR10159:SF111">
    <property type="entry name" value="DUAL SPECIFICITY PROTEIN PHOSPHATASE 4"/>
    <property type="match status" value="1"/>
</dbReference>
<dbReference type="InterPro" id="IPR029021">
    <property type="entry name" value="Prot-tyrosine_phosphatase-like"/>
</dbReference>
<dbReference type="PRINTS" id="PR01764">
    <property type="entry name" value="MAPKPHPHTASE"/>
</dbReference>
<dbReference type="Proteomes" id="UP001239994">
    <property type="component" value="Unassembled WGS sequence"/>
</dbReference>
<dbReference type="SUPFAM" id="SSF52799">
    <property type="entry name" value="(Phosphotyrosine protein) phosphatases II"/>
    <property type="match status" value="1"/>
</dbReference>
<dbReference type="PROSITE" id="PS00383">
    <property type="entry name" value="TYR_PHOSPHATASE_1"/>
    <property type="match status" value="1"/>
</dbReference>
<dbReference type="Pfam" id="PF00782">
    <property type="entry name" value="DSPc"/>
    <property type="match status" value="1"/>
</dbReference>
<dbReference type="GO" id="GO:0001706">
    <property type="term" value="P:endoderm formation"/>
    <property type="evidence" value="ECO:0007669"/>
    <property type="project" value="TreeGrafter"/>
</dbReference>
<proteinExistence type="inferred from homology"/>
<accession>A0AAD8YZ34</accession>
<feature type="domain" description="Tyrosine-protein phosphatase" evidence="7">
    <location>
        <begin position="223"/>
        <end position="364"/>
    </location>
</feature>
<dbReference type="EMBL" id="JAROKS010000023">
    <property type="protein sequence ID" value="KAK1788345.1"/>
    <property type="molecule type" value="Genomic_DNA"/>
</dbReference>
<name>A0AAD8YZ34_9TELE</name>
<reference evidence="10" key="1">
    <citation type="submission" date="2023-03" db="EMBL/GenBank/DDBJ databases">
        <title>Electrophorus voltai genome.</title>
        <authorList>
            <person name="Bian C."/>
        </authorList>
    </citation>
    <scope>NUCLEOTIDE SEQUENCE</scope>
    <source>
        <strain evidence="10">CB-2022</strain>
        <tissue evidence="10">Muscle</tissue>
    </source>
</reference>
<dbReference type="CDD" id="cd01446">
    <property type="entry name" value="DSP_MapKP"/>
    <property type="match status" value="1"/>
</dbReference>
<feature type="domain" description="Rhodanese" evidence="9">
    <location>
        <begin position="75"/>
        <end position="193"/>
    </location>
</feature>
<dbReference type="GO" id="GO:0005737">
    <property type="term" value="C:cytoplasm"/>
    <property type="evidence" value="ECO:0007669"/>
    <property type="project" value="TreeGrafter"/>
</dbReference>
<evidence type="ECO:0000259" key="8">
    <source>
        <dbReference type="PROSITE" id="PS50056"/>
    </source>
</evidence>
<dbReference type="InterPro" id="IPR003595">
    <property type="entry name" value="Tyr_Pase_cat"/>
</dbReference>
<dbReference type="PANTHER" id="PTHR10159">
    <property type="entry name" value="DUAL SPECIFICITY PROTEIN PHOSPHATASE"/>
    <property type="match status" value="1"/>
</dbReference>
<keyword evidence="3" id="KW-0378">Hydrolase</keyword>
<dbReference type="FunFam" id="3.90.190.10:FF:000015">
    <property type="entry name" value="Dual specificity phosphatase 4"/>
    <property type="match status" value="1"/>
</dbReference>
<protein>
    <recommendedName>
        <fullName evidence="12">Protein-serine/threonine phosphatase</fullName>
    </recommendedName>
</protein>
<comment type="caution">
    <text evidence="10">The sequence shown here is derived from an EMBL/GenBank/DDBJ whole genome shotgun (WGS) entry which is preliminary data.</text>
</comment>
<feature type="active site" description="Phosphocysteine intermediate" evidence="6">
    <location>
        <position position="308"/>
    </location>
</feature>
<dbReference type="Gene3D" id="3.40.250.10">
    <property type="entry name" value="Rhodanese-like domain"/>
    <property type="match status" value="1"/>
</dbReference>
<keyword evidence="5" id="KW-0539">Nucleus</keyword>
<dbReference type="InterPro" id="IPR001763">
    <property type="entry name" value="Rhodanese-like_dom"/>
</dbReference>
<dbReference type="SUPFAM" id="SSF52821">
    <property type="entry name" value="Rhodanese/Cell cycle control phosphatase"/>
    <property type="match status" value="1"/>
</dbReference>
<dbReference type="SMART" id="SM00404">
    <property type="entry name" value="PTPc_motif"/>
    <property type="match status" value="1"/>
</dbReference>
<comment type="subcellular location">
    <subcellularLocation>
        <location evidence="1">Nucleus</location>
    </subcellularLocation>
</comment>
<evidence type="ECO:0000256" key="5">
    <source>
        <dbReference type="ARBA" id="ARBA00023242"/>
    </source>
</evidence>
<dbReference type="PIRSF" id="PIRSF000939">
    <property type="entry name" value="MAPK_Ptase"/>
    <property type="match status" value="1"/>
</dbReference>
<evidence type="ECO:0000313" key="11">
    <source>
        <dbReference type="Proteomes" id="UP001239994"/>
    </source>
</evidence>
<dbReference type="GO" id="GO:0005634">
    <property type="term" value="C:nucleus"/>
    <property type="evidence" value="ECO:0007669"/>
    <property type="project" value="UniProtKB-SubCell"/>
</dbReference>
<dbReference type="InterPro" id="IPR016130">
    <property type="entry name" value="Tyr_Pase_AS"/>
</dbReference>
<dbReference type="AlphaFoldDB" id="A0AAD8YZ34"/>
<dbReference type="SMART" id="SM00450">
    <property type="entry name" value="RHOD"/>
    <property type="match status" value="1"/>
</dbReference>
<sequence>PGLKTLQTEQMRSDLFLSPSVALETEAALDLTYLLFYITNRSLIVACRQRRRTMVMMDQLCEMDCSVLKRLMKDDSEKCLVLDCRSFLAFSAGHIRGAVNIRCNTIVRRRAKGSVSLDQILSGDEEVKSRLMSGMYSAVILYDERTSDTDTIKDDSTITLVINALCRDTFRTEVYLLKGGFDRFFSQYPDYCIKTKTLSMTSTQPSAESSCTSCGTPQHDQGGPVEILPFLFLGSALHASKKEMLDGMGISALLNVSSNCPNHFEGAYLYKCIPVEDNHKEDISSWFTEAIEFIDSVKDSNGRVLVHCQAGISRSATICLAYLMKKKRVRLDEAFEFVKQRRSIISPNFSFMGQLLQFESQVLATSCSVEAASPSASLGAESSSSPGTPYIFSFPVSVGPHGQPGSLSYLQSPITTSPSC</sequence>
<dbReference type="InterPro" id="IPR036873">
    <property type="entry name" value="Rhodanese-like_dom_sf"/>
</dbReference>
<dbReference type="InterPro" id="IPR008343">
    <property type="entry name" value="MKP"/>
</dbReference>
<evidence type="ECO:0000256" key="2">
    <source>
        <dbReference type="ARBA" id="ARBA00008601"/>
    </source>
</evidence>
<evidence type="ECO:0000256" key="3">
    <source>
        <dbReference type="ARBA" id="ARBA00022801"/>
    </source>
</evidence>
<dbReference type="InterPro" id="IPR000340">
    <property type="entry name" value="Dual-sp_phosphatase_cat-dom"/>
</dbReference>
<dbReference type="PROSITE" id="PS50056">
    <property type="entry name" value="TYR_PHOSPHATASE_2"/>
    <property type="match status" value="1"/>
</dbReference>
<dbReference type="PROSITE" id="PS50206">
    <property type="entry name" value="RHODANESE_3"/>
    <property type="match status" value="1"/>
</dbReference>
<dbReference type="Gene3D" id="3.90.190.10">
    <property type="entry name" value="Protein tyrosine phosphatase superfamily"/>
    <property type="match status" value="1"/>
</dbReference>
<evidence type="ECO:0000256" key="6">
    <source>
        <dbReference type="PIRSR" id="PIRSR000939-1"/>
    </source>
</evidence>
<feature type="non-terminal residue" evidence="10">
    <location>
        <position position="1"/>
    </location>
</feature>
<dbReference type="Pfam" id="PF00581">
    <property type="entry name" value="Rhodanese"/>
    <property type="match status" value="1"/>
</dbReference>